<feature type="domain" description="Acyltransferase 3" evidence="2">
    <location>
        <begin position="23"/>
        <end position="355"/>
    </location>
</feature>
<dbReference type="PANTHER" id="PTHR23028:SF53">
    <property type="entry name" value="ACYL_TRANSF_3 DOMAIN-CONTAINING PROTEIN"/>
    <property type="match status" value="1"/>
</dbReference>
<gene>
    <name evidence="3" type="ORF">HQ394_08255</name>
</gene>
<evidence type="ECO:0000256" key="1">
    <source>
        <dbReference type="SAM" id="Phobius"/>
    </source>
</evidence>
<dbReference type="InterPro" id="IPR050879">
    <property type="entry name" value="Acyltransferase_3"/>
</dbReference>
<keyword evidence="1" id="KW-0472">Membrane</keyword>
<protein>
    <submittedName>
        <fullName evidence="3">Acyltransferase</fullName>
    </submittedName>
</protein>
<keyword evidence="4" id="KW-1185">Reference proteome</keyword>
<dbReference type="Pfam" id="PF01757">
    <property type="entry name" value="Acyl_transf_3"/>
    <property type="match status" value="1"/>
</dbReference>
<keyword evidence="3" id="KW-0808">Transferase</keyword>
<evidence type="ECO:0000259" key="2">
    <source>
        <dbReference type="Pfam" id="PF01757"/>
    </source>
</evidence>
<feature type="transmembrane region" description="Helical" evidence="1">
    <location>
        <begin position="116"/>
        <end position="141"/>
    </location>
</feature>
<feature type="transmembrane region" description="Helical" evidence="1">
    <location>
        <begin position="341"/>
        <end position="359"/>
    </location>
</feature>
<proteinExistence type="predicted"/>
<dbReference type="PANTHER" id="PTHR23028">
    <property type="entry name" value="ACETYLTRANSFERASE"/>
    <property type="match status" value="1"/>
</dbReference>
<feature type="transmembrane region" description="Helical" evidence="1">
    <location>
        <begin position="27"/>
        <end position="45"/>
    </location>
</feature>
<dbReference type="Proteomes" id="UP000516369">
    <property type="component" value="Chromosome"/>
</dbReference>
<feature type="transmembrane region" description="Helical" evidence="1">
    <location>
        <begin position="65"/>
        <end position="95"/>
    </location>
</feature>
<feature type="transmembrane region" description="Helical" evidence="1">
    <location>
        <begin position="190"/>
        <end position="209"/>
    </location>
</feature>
<name>A0A7H1N0S6_9PROT</name>
<dbReference type="GO" id="GO:0016747">
    <property type="term" value="F:acyltransferase activity, transferring groups other than amino-acyl groups"/>
    <property type="evidence" value="ECO:0007669"/>
    <property type="project" value="InterPro"/>
</dbReference>
<accession>A0A7H1N0S6</accession>
<dbReference type="KEGG" id="dvn:HQ394_08255"/>
<reference evidence="3 4" key="1">
    <citation type="submission" date="2020-05" db="EMBL/GenBank/DDBJ databases">
        <title>Complete closed genome sequence of Defluviicoccus vanus.</title>
        <authorList>
            <person name="Bessarab I."/>
            <person name="Arumugam K."/>
            <person name="Maszenan A.M."/>
            <person name="Seviour R.J."/>
            <person name="Williams R.B."/>
        </authorList>
    </citation>
    <scope>NUCLEOTIDE SEQUENCE [LARGE SCALE GENOMIC DNA]</scope>
    <source>
        <strain evidence="3 4">Ben 114</strain>
    </source>
</reference>
<dbReference type="EMBL" id="CP053923">
    <property type="protein sequence ID" value="QNT69312.1"/>
    <property type="molecule type" value="Genomic_DNA"/>
</dbReference>
<keyword evidence="1" id="KW-1133">Transmembrane helix</keyword>
<dbReference type="AlphaFoldDB" id="A0A7H1N0S6"/>
<sequence length="372" mass="41710">MYGKQKETVLVNAKSSPSERSTAIDGLRGYAACAVIIYHALLYPIKDHAANYLGNTIWSFSRYDMLGRTLVAIFSGETAVMIFFVMSGAVLMGALDREGHISRLGMLLAKFPIKRISRLYPALIVCLAAMYICYETLRIIFPTIYPAASLRNTIINMTLYDTSVHGATWTLKAEILAIPFIIICFMLKRYLGVFGLVLAAAYSIMIIYFPQWSFGTYYLPRWLIYFVCGFIAYDFSKSRVVNYVMSGWMWVPIVIGAAILRPLLSMQSNIATLIQAFCIMLLVSHLPGKSTSPLSRIFSSKMSVFLGRISYSLYLWNVIFLNVLLVPAVKFTSAKENYVEYGIVIGIVAALLSIPFSIISERWLESSGIPSF</sequence>
<dbReference type="RefSeq" id="WP_190262817.1">
    <property type="nucleotide sequence ID" value="NZ_CP053923.1"/>
</dbReference>
<evidence type="ECO:0000313" key="3">
    <source>
        <dbReference type="EMBL" id="QNT69312.1"/>
    </source>
</evidence>
<feature type="transmembrane region" description="Helical" evidence="1">
    <location>
        <begin position="215"/>
        <end position="233"/>
    </location>
</feature>
<feature type="transmembrane region" description="Helical" evidence="1">
    <location>
        <begin position="166"/>
        <end position="185"/>
    </location>
</feature>
<dbReference type="GO" id="GO:0009103">
    <property type="term" value="P:lipopolysaccharide biosynthetic process"/>
    <property type="evidence" value="ECO:0007669"/>
    <property type="project" value="TreeGrafter"/>
</dbReference>
<keyword evidence="1" id="KW-0812">Transmembrane</keyword>
<feature type="transmembrane region" description="Helical" evidence="1">
    <location>
        <begin position="240"/>
        <end position="264"/>
    </location>
</feature>
<feature type="transmembrane region" description="Helical" evidence="1">
    <location>
        <begin position="309"/>
        <end position="329"/>
    </location>
</feature>
<dbReference type="GO" id="GO:0016020">
    <property type="term" value="C:membrane"/>
    <property type="evidence" value="ECO:0007669"/>
    <property type="project" value="TreeGrafter"/>
</dbReference>
<dbReference type="InterPro" id="IPR002656">
    <property type="entry name" value="Acyl_transf_3_dom"/>
</dbReference>
<organism evidence="3 4">
    <name type="scientific">Defluviicoccus vanus</name>
    <dbReference type="NCBI Taxonomy" id="111831"/>
    <lineage>
        <taxon>Bacteria</taxon>
        <taxon>Pseudomonadati</taxon>
        <taxon>Pseudomonadota</taxon>
        <taxon>Alphaproteobacteria</taxon>
        <taxon>Rhodospirillales</taxon>
        <taxon>Rhodospirillaceae</taxon>
        <taxon>Defluviicoccus</taxon>
    </lineage>
</organism>
<evidence type="ECO:0000313" key="4">
    <source>
        <dbReference type="Proteomes" id="UP000516369"/>
    </source>
</evidence>
<keyword evidence="3" id="KW-0012">Acyltransferase</keyword>